<comment type="caution">
    <text evidence="2">The sequence shown here is derived from an EMBL/GenBank/DDBJ whole genome shotgun (WGS) entry which is preliminary data.</text>
</comment>
<keyword evidence="3" id="KW-1185">Reference proteome</keyword>
<evidence type="ECO:0000313" key="3">
    <source>
        <dbReference type="Proteomes" id="UP000614601"/>
    </source>
</evidence>
<dbReference type="EMBL" id="CAJFCW020000003">
    <property type="protein sequence ID" value="CAG9103419.1"/>
    <property type="molecule type" value="Genomic_DNA"/>
</dbReference>
<dbReference type="PANTHER" id="PTHR36522:SF1">
    <property type="entry name" value="AT HOOK-CONTAINING PROTEIN ATTF-4"/>
    <property type="match status" value="1"/>
</dbReference>
<organism evidence="2 3">
    <name type="scientific">Bursaphelenchus okinawaensis</name>
    <dbReference type="NCBI Taxonomy" id="465554"/>
    <lineage>
        <taxon>Eukaryota</taxon>
        <taxon>Metazoa</taxon>
        <taxon>Ecdysozoa</taxon>
        <taxon>Nematoda</taxon>
        <taxon>Chromadorea</taxon>
        <taxon>Rhabditida</taxon>
        <taxon>Tylenchina</taxon>
        <taxon>Tylenchomorpha</taxon>
        <taxon>Aphelenchoidea</taxon>
        <taxon>Aphelenchoididae</taxon>
        <taxon>Bursaphelenchus</taxon>
    </lineage>
</organism>
<proteinExistence type="predicted"/>
<feature type="compositionally biased region" description="Polar residues" evidence="1">
    <location>
        <begin position="228"/>
        <end position="237"/>
    </location>
</feature>
<accession>A0A811KI00</accession>
<reference evidence="2" key="1">
    <citation type="submission" date="2020-09" db="EMBL/GenBank/DDBJ databases">
        <authorList>
            <person name="Kikuchi T."/>
        </authorList>
    </citation>
    <scope>NUCLEOTIDE SEQUENCE</scope>
    <source>
        <strain evidence="2">SH1</strain>
    </source>
</reference>
<feature type="compositionally biased region" description="Polar residues" evidence="1">
    <location>
        <begin position="37"/>
        <end position="65"/>
    </location>
</feature>
<dbReference type="AlphaFoldDB" id="A0A811KI00"/>
<gene>
    <name evidence="2" type="ORF">BOKJ2_LOCUS5842</name>
</gene>
<dbReference type="Proteomes" id="UP000614601">
    <property type="component" value="Unassembled WGS sequence"/>
</dbReference>
<protein>
    <submittedName>
        <fullName evidence="2">Uncharacterized protein</fullName>
    </submittedName>
</protein>
<sequence>MLDSQNHQFAETEEESNLLLQKLLNQCPEMADDVSEPQEQAESASTSSKCNETSENGRDTQSPVTVNGDLANELTKQLSFVSHNLVKLLHGLGQKPCSCNDCNKCLLKFSPETASCSRTTTTPHLNLDFVVKNLQRGEHDEVEYLEDGTVKRGRKSKYCTPERKKEVAIYAEEYGATAASKHFRIPPAVAAYYHRKLRATILSEGHGKIKSVASKSDFNGEEVDSEDSPSITTNGFFQSPHLRGRGRGRPKLIGDDLDAELVEHMVGVKRRVPRGHLTASYALEVARGYIMNKQPNLLEENGGPINLKITWAIKLVSRTNERYQELYGNNATSSVDDLLANLGHSNEEAADNVKTATPEIHNVRELDLNFAFNNVDGQHSQDNMDGTPTL</sequence>
<evidence type="ECO:0000256" key="1">
    <source>
        <dbReference type="SAM" id="MobiDB-lite"/>
    </source>
</evidence>
<name>A0A811KI00_9BILA</name>
<feature type="region of interest" description="Disordered" evidence="1">
    <location>
        <begin position="29"/>
        <end position="66"/>
    </location>
</feature>
<dbReference type="EMBL" id="CAJFDH010000003">
    <property type="protein sequence ID" value="CAD5214936.1"/>
    <property type="molecule type" value="Genomic_DNA"/>
</dbReference>
<dbReference type="Proteomes" id="UP000783686">
    <property type="component" value="Unassembled WGS sequence"/>
</dbReference>
<dbReference type="PANTHER" id="PTHR36522">
    <property type="entry name" value="AT HOOK-CONTAINING PROTEIN ATTF-4"/>
    <property type="match status" value="1"/>
</dbReference>
<dbReference type="InterPro" id="IPR038839">
    <property type="entry name" value="Attf-4-like"/>
</dbReference>
<evidence type="ECO:0000313" key="2">
    <source>
        <dbReference type="EMBL" id="CAD5214936.1"/>
    </source>
</evidence>
<dbReference type="OrthoDB" id="413122at2759"/>
<feature type="region of interest" description="Disordered" evidence="1">
    <location>
        <begin position="219"/>
        <end position="249"/>
    </location>
</feature>